<feature type="signal peptide" evidence="8">
    <location>
        <begin position="1"/>
        <end position="21"/>
    </location>
</feature>
<dbReference type="Gene3D" id="3.40.720.10">
    <property type="entry name" value="Alkaline Phosphatase, subunit A"/>
    <property type="match status" value="1"/>
</dbReference>
<dbReference type="Pfam" id="PF00884">
    <property type="entry name" value="Sulfatase"/>
    <property type="match status" value="2"/>
</dbReference>
<dbReference type="InterPro" id="IPR017850">
    <property type="entry name" value="Alkaline_phosphatase_core_sf"/>
</dbReference>
<reference evidence="10" key="1">
    <citation type="submission" date="2019-11" db="EMBL/GenBank/DDBJ databases">
        <authorList>
            <person name="Feng L."/>
        </authorList>
    </citation>
    <scope>NUCLEOTIDE SEQUENCE</scope>
    <source>
        <strain evidence="10">AMuciniphilaLFYP55</strain>
    </source>
</reference>
<evidence type="ECO:0000256" key="5">
    <source>
        <dbReference type="ARBA" id="ARBA00022801"/>
    </source>
</evidence>
<evidence type="ECO:0000256" key="8">
    <source>
        <dbReference type="SAM" id="SignalP"/>
    </source>
</evidence>
<keyword evidence="3" id="KW-0479">Metal-binding</keyword>
<dbReference type="EC" id="3.1.6.1" evidence="10"/>
<dbReference type="InterPro" id="IPR000917">
    <property type="entry name" value="Sulfatase_N"/>
</dbReference>
<keyword evidence="5 10" id="KW-0378">Hydrolase</keyword>
<gene>
    <name evidence="10" type="primary">atsA_5</name>
    <name evidence="10" type="ORF">AMLFYP55_00784</name>
</gene>
<organism evidence="10">
    <name type="scientific">Akkermansia muciniphila</name>
    <dbReference type="NCBI Taxonomy" id="239935"/>
    <lineage>
        <taxon>Bacteria</taxon>
        <taxon>Pseudomonadati</taxon>
        <taxon>Verrucomicrobiota</taxon>
        <taxon>Verrucomicrobiia</taxon>
        <taxon>Verrucomicrobiales</taxon>
        <taxon>Akkermansiaceae</taxon>
        <taxon>Akkermansia</taxon>
    </lineage>
</organism>
<evidence type="ECO:0000256" key="4">
    <source>
        <dbReference type="ARBA" id="ARBA00022729"/>
    </source>
</evidence>
<dbReference type="RefSeq" id="WP_240454306.1">
    <property type="nucleotide sequence ID" value="NZ_CACRSS010000016.1"/>
</dbReference>
<dbReference type="GO" id="GO:0046872">
    <property type="term" value="F:metal ion binding"/>
    <property type="evidence" value="ECO:0007669"/>
    <property type="project" value="UniProtKB-KW"/>
</dbReference>
<evidence type="ECO:0000256" key="2">
    <source>
        <dbReference type="ARBA" id="ARBA00008779"/>
    </source>
</evidence>
<accession>A0A6N2UFF5</accession>
<evidence type="ECO:0000256" key="6">
    <source>
        <dbReference type="ARBA" id="ARBA00022837"/>
    </source>
</evidence>
<proteinExistence type="inferred from homology"/>
<dbReference type="GO" id="GO:0004065">
    <property type="term" value="F:arylsulfatase activity"/>
    <property type="evidence" value="ECO:0007669"/>
    <property type="project" value="UniProtKB-EC"/>
</dbReference>
<keyword evidence="6" id="KW-0106">Calcium</keyword>
<sequence>MKFSACLLSAACGAFSLLAGASAQSNTSHPVSGKKPNIIVFLVDDMGWQDTSHPFWSDDRGNPKKTFLNKRYRTPNMEKLAAQGMTFTDAYAHPLCTPSRVSLMSGMNPARHRVTCWVREQNGTTDRNNKNLQPPDWALNGLQPVGIPARGTTKRPISGEDMHYNMTRPFVTAATLPEMLKKCGYVTVHCGKAHFGTQGTPGSNPLNMGFDYNIAGTEIGHPADYRGSKHYGKGFNHVRGLDENNYYQDDVFLTEALTLEALKRLEAIRTNPKEAGKPFYLYMAQYALHAPLDERAYDKRFADSYKNPEDGHKWSPVEKHYSGLIEGMDKSLGDIMKYLKEHDMDKNTVLVFMSDNGGLAISGRLGNEDANYPLSFGKGSCMEGGIREPMIVSWPGVTKGGSRCAVPVVIDDFFPTLLDIAGCRNAKVPQKLDGLSLVPLLKGGRFPADRPLLFHQPNNWGENNRQAPQYGASTALRHGDWKLIYRHGNQSFELYNLKKDIGEKENLAVREPRKLKEMAGLMGKLLRERKAQMPTYKKGNELGAPEGSSVPWPDQVKKGGN</sequence>
<evidence type="ECO:0000256" key="3">
    <source>
        <dbReference type="ARBA" id="ARBA00022723"/>
    </source>
</evidence>
<evidence type="ECO:0000256" key="1">
    <source>
        <dbReference type="ARBA" id="ARBA00001913"/>
    </source>
</evidence>
<feature type="domain" description="Sulfatase N-terminal" evidence="9">
    <location>
        <begin position="36"/>
        <end position="115"/>
    </location>
</feature>
<dbReference type="Gene3D" id="3.30.1120.10">
    <property type="match status" value="1"/>
</dbReference>
<dbReference type="PANTHER" id="PTHR42693:SF42">
    <property type="entry name" value="ARYLSULFATASE G"/>
    <property type="match status" value="1"/>
</dbReference>
<comment type="similarity">
    <text evidence="2">Belongs to the sulfatase family.</text>
</comment>
<evidence type="ECO:0000256" key="7">
    <source>
        <dbReference type="SAM" id="MobiDB-lite"/>
    </source>
</evidence>
<evidence type="ECO:0000313" key="10">
    <source>
        <dbReference type="EMBL" id="VYT14086.1"/>
    </source>
</evidence>
<dbReference type="EMBL" id="CACRSS010000016">
    <property type="protein sequence ID" value="VYT14086.1"/>
    <property type="molecule type" value="Genomic_DNA"/>
</dbReference>
<dbReference type="AlphaFoldDB" id="A0A6N2UFF5"/>
<protein>
    <submittedName>
        <fullName evidence="10">Arylsulfatase</fullName>
        <ecNumber evidence="10">3.1.6.1</ecNumber>
    </submittedName>
</protein>
<dbReference type="CDD" id="cd16144">
    <property type="entry name" value="ARS_like"/>
    <property type="match status" value="1"/>
</dbReference>
<dbReference type="SUPFAM" id="SSF53649">
    <property type="entry name" value="Alkaline phosphatase-like"/>
    <property type="match status" value="1"/>
</dbReference>
<comment type="cofactor">
    <cofactor evidence="1">
        <name>Ca(2+)</name>
        <dbReference type="ChEBI" id="CHEBI:29108"/>
    </cofactor>
</comment>
<dbReference type="InterPro" id="IPR050738">
    <property type="entry name" value="Sulfatase"/>
</dbReference>
<name>A0A6N2UFF5_9BACT</name>
<evidence type="ECO:0000259" key="9">
    <source>
        <dbReference type="Pfam" id="PF00884"/>
    </source>
</evidence>
<feature type="domain" description="Sulfatase N-terminal" evidence="9">
    <location>
        <begin position="172"/>
        <end position="422"/>
    </location>
</feature>
<dbReference type="PANTHER" id="PTHR42693">
    <property type="entry name" value="ARYLSULFATASE FAMILY MEMBER"/>
    <property type="match status" value="1"/>
</dbReference>
<feature type="region of interest" description="Disordered" evidence="7">
    <location>
        <begin position="125"/>
        <end position="149"/>
    </location>
</feature>
<feature type="region of interest" description="Disordered" evidence="7">
    <location>
        <begin position="530"/>
        <end position="561"/>
    </location>
</feature>
<keyword evidence="4 8" id="KW-0732">Signal</keyword>
<feature type="chain" id="PRO_5026680752" evidence="8">
    <location>
        <begin position="22"/>
        <end position="561"/>
    </location>
</feature>